<protein>
    <submittedName>
        <fullName evidence="1">Uncharacterized protein</fullName>
    </submittedName>
</protein>
<keyword evidence="2" id="KW-1185">Reference proteome</keyword>
<dbReference type="AlphaFoldDB" id="A0A2P7V3P1"/>
<gene>
    <name evidence="1" type="ORF">C7R93_16930</name>
</gene>
<reference evidence="1 2" key="1">
    <citation type="submission" date="2018-03" db="EMBL/GenBank/DDBJ databases">
        <title>Brevisbacillus phylogenomics.</title>
        <authorList>
            <person name="Dunlap C."/>
        </authorList>
    </citation>
    <scope>NUCLEOTIDE SEQUENCE [LARGE SCALE GENOMIC DNA]</scope>
    <source>
        <strain evidence="1 2">NRRL NRS-1210</strain>
    </source>
</reference>
<dbReference type="Proteomes" id="UP000240419">
    <property type="component" value="Unassembled WGS sequence"/>
</dbReference>
<organism evidence="1 2">
    <name type="scientific">Brevibacillus fortis</name>
    <dbReference type="NCBI Taxonomy" id="2126352"/>
    <lineage>
        <taxon>Bacteria</taxon>
        <taxon>Bacillati</taxon>
        <taxon>Bacillota</taxon>
        <taxon>Bacilli</taxon>
        <taxon>Bacillales</taxon>
        <taxon>Paenibacillaceae</taxon>
        <taxon>Brevibacillus</taxon>
    </lineage>
</organism>
<dbReference type="EMBL" id="PXZM01000026">
    <property type="protein sequence ID" value="PSJ93866.1"/>
    <property type="molecule type" value="Genomic_DNA"/>
</dbReference>
<sequence length="70" mass="8073">MGEYFECEVKRNNEDETFVATVSLRLLPRIGEHIKIATDQNVYSFKVTDIWHFVAGSQGGHIVQIYVDWA</sequence>
<proteinExistence type="predicted"/>
<evidence type="ECO:0000313" key="2">
    <source>
        <dbReference type="Proteomes" id="UP000240419"/>
    </source>
</evidence>
<evidence type="ECO:0000313" key="1">
    <source>
        <dbReference type="EMBL" id="PSJ93866.1"/>
    </source>
</evidence>
<accession>A0A2P7V3P1</accession>
<comment type="caution">
    <text evidence="1">The sequence shown here is derived from an EMBL/GenBank/DDBJ whole genome shotgun (WGS) entry which is preliminary data.</text>
</comment>
<name>A0A2P7V3P1_9BACL</name>